<dbReference type="FunFam" id="1.20.1440.180:FF:000002">
    <property type="entry name" value="Serine/threonine-protein kinase/endoribonuclease IRE1"/>
    <property type="match status" value="1"/>
</dbReference>
<evidence type="ECO:0000256" key="17">
    <source>
        <dbReference type="ARBA" id="ARBA00048659"/>
    </source>
</evidence>
<dbReference type="GO" id="GO:0004674">
    <property type="term" value="F:protein serine/threonine kinase activity"/>
    <property type="evidence" value="ECO:0007669"/>
    <property type="project" value="UniProtKB-KW"/>
</dbReference>
<evidence type="ECO:0000256" key="3">
    <source>
        <dbReference type="ARBA" id="ARBA00012513"/>
    </source>
</evidence>
<dbReference type="GO" id="GO:0051082">
    <property type="term" value="F:unfolded protein binding"/>
    <property type="evidence" value="ECO:0007669"/>
    <property type="project" value="TreeGrafter"/>
</dbReference>
<feature type="region of interest" description="Disordered" evidence="19">
    <location>
        <begin position="952"/>
        <end position="979"/>
    </location>
</feature>
<protein>
    <recommendedName>
        <fullName evidence="3">non-specific serine/threonine protein kinase</fullName>
        <ecNumber evidence="3">2.7.11.1</ecNumber>
    </recommendedName>
</protein>
<evidence type="ECO:0000256" key="6">
    <source>
        <dbReference type="ARBA" id="ARBA00022692"/>
    </source>
</evidence>
<sequence>MTSFSRLSNSLSALFILASTCLAEIFTVREGLQDRKLSLATGSVDQYRFLPPVQAPHGGSEDELELLDLCLVASVDGKFHALNRSSGQILWSMGTTSSSASPAALRPLIRTLHVDPDPVHDDGDSEHRELYIIEPQSGDIYVLPSVDAPLQRLPFTMAQLVDMSPFSFSGDDENRVFVGKKETSLLLVELETGRLKGMVDSECPWDPFGDLDYEQSNTELDLDELDGTKPPKEKPVSTEVVIGRTDYHVSIHTRPRRPSETKPPVQTLTFSTYGPNNEDHSTQAMYRRTPDDTYIQLMSNGEIMSFRASNSKRSESRPLWGHTFRSPIVAVFDVLQSPNRPNPLVLLQPQPRLQDFIPNFDISSNLGDSSSLDIGATYVGLIEDNGSLFALSPAHYPLTVFAQNNYIFAAQSKRLPTIDAPPGYVVGFESAEIDVDQDMTVDWDTALLDLPIDVDGVTRMRKARERCSGGRWDRACVVGKRPVVASGQSRLSRLLPGRRTPGTDEQTHTTSAEVHDATFQYGTSTPGDTNFSQGPLALTQATTIGVERGRGRQVQVLSGGAMAFTIFLIGLWYLTRKGRDSKGPLRERDGHQVLTLASEESADKAEAHNNHTNEHIIYAVDYAERAPLPSSDIQNGYSLPELEKLTNIAEVTPSSASANINSHLAEKFSNIEDQEDVNGEDDSDREGDVMSTPGKKKGTRRRKRGKKNKGGNANANGDEPLAEVKGTKENWHENGEALVPPSTPIPATSTILATQTQSTTSVQQLVVSEDVLGYGSHGTVVYRGSLQGRAVAVKRLLQDFVTLASREVNILQESDDHPNVIRYYYQESHANFLYIALELCPASLADVIERPDLHREISNAFDPKRALLQISAGLRHLHALKIVHRDIKPQNILISAAKRGVGASSGHRMLISDFGLCKRLEVDQTSFLPTTHGALAAGTVGWRAPEILRGEVKLDEPGDDSTHSNDSVGTATNGSVPNMKPTRLTKSVDIFALGCLFFYILTNGGHPFGDRYEREVNILKDAKSLGPLESFGEEGLEAIDLITSMLDNEASKRPDTSTCLTHPFFWNPARRLTFLQDASDRFEIMCRDPREATLIELEKGAYNVVGNDWQLRLDKIFLDNLGKFRKYDGKSVQDLMRALRNKKHHYQDLPENVKRHLGPLPDGFLTYFTRRFPHLFMHVHSVVTRTNLRYEPMFKSYFELTD</sequence>
<keyword evidence="9" id="KW-0547">Nucleotide-binding</keyword>
<dbReference type="Proteomes" id="UP000308199">
    <property type="component" value="Unassembled WGS sequence"/>
</dbReference>
<feature type="compositionally biased region" description="Basic residues" evidence="19">
    <location>
        <begin position="694"/>
        <end position="709"/>
    </location>
</feature>
<comment type="catalytic activity">
    <reaction evidence="18">
        <text>L-seryl-[protein] + ATP = O-phospho-L-seryl-[protein] + ADP + H(+)</text>
        <dbReference type="Rhea" id="RHEA:17989"/>
        <dbReference type="Rhea" id="RHEA-COMP:9863"/>
        <dbReference type="Rhea" id="RHEA-COMP:11604"/>
        <dbReference type="ChEBI" id="CHEBI:15378"/>
        <dbReference type="ChEBI" id="CHEBI:29999"/>
        <dbReference type="ChEBI" id="CHEBI:30616"/>
        <dbReference type="ChEBI" id="CHEBI:83421"/>
        <dbReference type="ChEBI" id="CHEBI:456216"/>
        <dbReference type="EC" id="2.7.11.1"/>
    </reaction>
    <physiologicalReaction direction="left-to-right" evidence="18">
        <dbReference type="Rhea" id="RHEA:17990"/>
    </physiologicalReaction>
</comment>
<feature type="region of interest" description="Disordered" evidence="19">
    <location>
        <begin position="665"/>
        <end position="721"/>
    </location>
</feature>
<feature type="compositionally biased region" description="Polar residues" evidence="19">
    <location>
        <begin position="264"/>
        <end position="275"/>
    </location>
</feature>
<evidence type="ECO:0000256" key="2">
    <source>
        <dbReference type="ARBA" id="ARBA00004479"/>
    </source>
</evidence>
<evidence type="ECO:0000313" key="23">
    <source>
        <dbReference type="EMBL" id="THH08795.1"/>
    </source>
</evidence>
<feature type="signal peptide" evidence="20">
    <location>
        <begin position="1"/>
        <end position="23"/>
    </location>
</feature>
<dbReference type="InterPro" id="IPR000719">
    <property type="entry name" value="Prot_kinase_dom"/>
</dbReference>
<dbReference type="PROSITE" id="PS00108">
    <property type="entry name" value="PROTEIN_KINASE_ST"/>
    <property type="match status" value="1"/>
</dbReference>
<dbReference type="PANTHER" id="PTHR13954">
    <property type="entry name" value="IRE1-RELATED"/>
    <property type="match status" value="1"/>
</dbReference>
<dbReference type="InterPro" id="IPR038357">
    <property type="entry name" value="KEN_sf"/>
</dbReference>
<keyword evidence="7" id="KW-0479">Metal-binding</keyword>
<keyword evidence="13" id="KW-0460">Magnesium</keyword>
<evidence type="ECO:0000256" key="16">
    <source>
        <dbReference type="ARBA" id="ARBA00023180"/>
    </source>
</evidence>
<dbReference type="GO" id="GO:0070059">
    <property type="term" value="P:intrinsic apoptotic signaling pathway in response to endoplasmic reticulum stress"/>
    <property type="evidence" value="ECO:0007669"/>
    <property type="project" value="TreeGrafter"/>
</dbReference>
<accession>A0A4S4LB80</accession>
<name>A0A4S4LB80_9AGAM</name>
<evidence type="ECO:0000259" key="21">
    <source>
        <dbReference type="PROSITE" id="PS50011"/>
    </source>
</evidence>
<dbReference type="InterPro" id="IPR045133">
    <property type="entry name" value="IRE1/2-like"/>
</dbReference>
<feature type="compositionally biased region" description="Acidic residues" evidence="19">
    <location>
        <begin position="672"/>
        <end position="685"/>
    </location>
</feature>
<dbReference type="FunFam" id="1.10.510.10:FF:000572">
    <property type="entry name" value="Serine/threonine-protein kinase/endoribonuclease IRE1"/>
    <property type="match status" value="1"/>
</dbReference>
<dbReference type="InterPro" id="IPR008271">
    <property type="entry name" value="Ser/Thr_kinase_AS"/>
</dbReference>
<evidence type="ECO:0000256" key="14">
    <source>
        <dbReference type="ARBA" id="ARBA00022989"/>
    </source>
</evidence>
<dbReference type="InterPro" id="IPR011009">
    <property type="entry name" value="Kinase-like_dom_sf"/>
</dbReference>
<dbReference type="SUPFAM" id="SSF56112">
    <property type="entry name" value="Protein kinase-like (PK-like)"/>
    <property type="match status" value="1"/>
</dbReference>
<comment type="cofactor">
    <cofactor evidence="1">
        <name>Mg(2+)</name>
        <dbReference type="ChEBI" id="CHEBI:18420"/>
    </cofactor>
</comment>
<comment type="catalytic activity">
    <reaction evidence="17">
        <text>L-threonyl-[protein] + ATP = O-phospho-L-threonyl-[protein] + ADP + H(+)</text>
        <dbReference type="Rhea" id="RHEA:46608"/>
        <dbReference type="Rhea" id="RHEA-COMP:11060"/>
        <dbReference type="Rhea" id="RHEA-COMP:11605"/>
        <dbReference type="ChEBI" id="CHEBI:15378"/>
        <dbReference type="ChEBI" id="CHEBI:30013"/>
        <dbReference type="ChEBI" id="CHEBI:30616"/>
        <dbReference type="ChEBI" id="CHEBI:61977"/>
        <dbReference type="ChEBI" id="CHEBI:456216"/>
        <dbReference type="EC" id="2.7.11.1"/>
    </reaction>
    <physiologicalReaction direction="left-to-right" evidence="17">
        <dbReference type="Rhea" id="RHEA:46609"/>
    </physiologicalReaction>
</comment>
<keyword evidence="12" id="KW-0067">ATP-binding</keyword>
<dbReference type="GO" id="GO:1990604">
    <property type="term" value="C:IRE1-TRAF2-ASK1 complex"/>
    <property type="evidence" value="ECO:0007669"/>
    <property type="project" value="TreeGrafter"/>
</dbReference>
<evidence type="ECO:0000256" key="12">
    <source>
        <dbReference type="ARBA" id="ARBA00022840"/>
    </source>
</evidence>
<feature type="compositionally biased region" description="Polar residues" evidence="19">
    <location>
        <begin position="964"/>
        <end position="976"/>
    </location>
</feature>
<dbReference type="Pfam" id="PF06479">
    <property type="entry name" value="Ribonuc_2-5A"/>
    <property type="match status" value="1"/>
</dbReference>
<feature type="region of interest" description="Disordered" evidence="19">
    <location>
        <begin position="251"/>
        <end position="283"/>
    </location>
</feature>
<evidence type="ECO:0000256" key="10">
    <source>
        <dbReference type="ARBA" id="ARBA00022777"/>
    </source>
</evidence>
<reference evidence="23 24" key="1">
    <citation type="submission" date="2019-02" db="EMBL/GenBank/DDBJ databases">
        <title>Genome sequencing of the rare red list fungi Phellinidium pouzarii.</title>
        <authorList>
            <person name="Buettner E."/>
            <person name="Kellner H."/>
        </authorList>
    </citation>
    <scope>NUCLEOTIDE SEQUENCE [LARGE SCALE GENOMIC DNA]</scope>
    <source>
        <strain evidence="23 24">DSM 108285</strain>
    </source>
</reference>
<dbReference type="InterPro" id="IPR010513">
    <property type="entry name" value="KEN_dom"/>
</dbReference>
<dbReference type="Gene3D" id="1.20.1440.180">
    <property type="entry name" value="KEN domain"/>
    <property type="match status" value="1"/>
</dbReference>
<evidence type="ECO:0000256" key="18">
    <source>
        <dbReference type="ARBA" id="ARBA00048977"/>
    </source>
</evidence>
<dbReference type="PROSITE" id="PS51392">
    <property type="entry name" value="KEN"/>
    <property type="match status" value="1"/>
</dbReference>
<keyword evidence="14" id="KW-1133">Transmembrane helix</keyword>
<dbReference type="EC" id="2.7.11.1" evidence="3"/>
<evidence type="ECO:0000256" key="5">
    <source>
        <dbReference type="ARBA" id="ARBA00022679"/>
    </source>
</evidence>
<dbReference type="PANTHER" id="PTHR13954:SF6">
    <property type="entry name" value="NON-SPECIFIC SERINE_THREONINE PROTEIN KINASE"/>
    <property type="match status" value="1"/>
</dbReference>
<keyword evidence="15" id="KW-0472">Membrane</keyword>
<dbReference type="GO" id="GO:0006397">
    <property type="term" value="P:mRNA processing"/>
    <property type="evidence" value="ECO:0007669"/>
    <property type="project" value="InterPro"/>
</dbReference>
<comment type="subcellular location">
    <subcellularLocation>
        <location evidence="2">Membrane</location>
        <topology evidence="2">Single-pass type I membrane protein</topology>
    </subcellularLocation>
</comment>
<keyword evidence="5" id="KW-0808">Transferase</keyword>
<keyword evidence="11" id="KW-0378">Hydrolase</keyword>
<evidence type="ECO:0000256" key="19">
    <source>
        <dbReference type="SAM" id="MobiDB-lite"/>
    </source>
</evidence>
<dbReference type="OrthoDB" id="63989at2759"/>
<evidence type="ECO:0000313" key="24">
    <source>
        <dbReference type="Proteomes" id="UP000308199"/>
    </source>
</evidence>
<dbReference type="Gene3D" id="1.10.510.10">
    <property type="entry name" value="Transferase(Phosphotransferase) domain 1"/>
    <property type="match status" value="1"/>
</dbReference>
<keyword evidence="16" id="KW-0325">Glycoprotein</keyword>
<evidence type="ECO:0000256" key="13">
    <source>
        <dbReference type="ARBA" id="ARBA00022842"/>
    </source>
</evidence>
<evidence type="ECO:0000256" key="15">
    <source>
        <dbReference type="ARBA" id="ARBA00023136"/>
    </source>
</evidence>
<evidence type="ECO:0000256" key="7">
    <source>
        <dbReference type="ARBA" id="ARBA00022723"/>
    </source>
</evidence>
<dbReference type="EMBL" id="SGPK01000087">
    <property type="protein sequence ID" value="THH08795.1"/>
    <property type="molecule type" value="Genomic_DNA"/>
</dbReference>
<dbReference type="SMART" id="SM00580">
    <property type="entry name" value="PUG"/>
    <property type="match status" value="1"/>
</dbReference>
<dbReference type="InterPro" id="IPR011047">
    <property type="entry name" value="Quinoprotein_ADH-like_sf"/>
</dbReference>
<comment type="caution">
    <text evidence="23">The sequence shown here is derived from an EMBL/GenBank/DDBJ whole genome shotgun (WGS) entry which is preliminary data.</text>
</comment>
<dbReference type="SMART" id="SM00220">
    <property type="entry name" value="S_TKc"/>
    <property type="match status" value="1"/>
</dbReference>
<keyword evidence="4" id="KW-0723">Serine/threonine-protein kinase</keyword>
<dbReference type="Gene3D" id="3.30.200.20">
    <property type="entry name" value="Phosphorylase Kinase, domain 1"/>
    <property type="match status" value="1"/>
</dbReference>
<evidence type="ECO:0000256" key="20">
    <source>
        <dbReference type="SAM" id="SignalP"/>
    </source>
</evidence>
<dbReference type="InterPro" id="IPR015943">
    <property type="entry name" value="WD40/YVTN_repeat-like_dom_sf"/>
</dbReference>
<dbReference type="GO" id="GO:0046872">
    <property type="term" value="F:metal ion binding"/>
    <property type="evidence" value="ECO:0007669"/>
    <property type="project" value="UniProtKB-KW"/>
</dbReference>
<feature type="compositionally biased region" description="Basic and acidic residues" evidence="19">
    <location>
        <begin position="952"/>
        <end position="963"/>
    </location>
</feature>
<feature type="chain" id="PRO_5020842438" description="non-specific serine/threonine protein kinase" evidence="20">
    <location>
        <begin position="24"/>
        <end position="1202"/>
    </location>
</feature>
<keyword evidence="8 20" id="KW-0732">Signal</keyword>
<evidence type="ECO:0000259" key="22">
    <source>
        <dbReference type="PROSITE" id="PS51392"/>
    </source>
</evidence>
<evidence type="ECO:0000256" key="4">
    <source>
        <dbReference type="ARBA" id="ARBA00022527"/>
    </source>
</evidence>
<evidence type="ECO:0000256" key="11">
    <source>
        <dbReference type="ARBA" id="ARBA00022801"/>
    </source>
</evidence>
<feature type="domain" description="Protein kinase" evidence="21">
    <location>
        <begin position="766"/>
        <end position="1065"/>
    </location>
</feature>
<evidence type="ECO:0000256" key="8">
    <source>
        <dbReference type="ARBA" id="ARBA00022729"/>
    </source>
</evidence>
<dbReference type="GO" id="GO:0036498">
    <property type="term" value="P:IRE1-mediated unfolded protein response"/>
    <property type="evidence" value="ECO:0007669"/>
    <property type="project" value="TreeGrafter"/>
</dbReference>
<dbReference type="PROSITE" id="PS50011">
    <property type="entry name" value="PROTEIN_KINASE_DOM"/>
    <property type="match status" value="1"/>
</dbReference>
<keyword evidence="24" id="KW-1185">Reference proteome</keyword>
<proteinExistence type="predicted"/>
<organism evidence="23 24">
    <name type="scientific">Phellinidium pouzarii</name>
    <dbReference type="NCBI Taxonomy" id="167371"/>
    <lineage>
        <taxon>Eukaryota</taxon>
        <taxon>Fungi</taxon>
        <taxon>Dikarya</taxon>
        <taxon>Basidiomycota</taxon>
        <taxon>Agaricomycotina</taxon>
        <taxon>Agaricomycetes</taxon>
        <taxon>Hymenochaetales</taxon>
        <taxon>Hymenochaetaceae</taxon>
        <taxon>Phellinidium</taxon>
    </lineage>
</organism>
<dbReference type="SUPFAM" id="SSF50998">
    <property type="entry name" value="Quinoprotein alcohol dehydrogenase-like"/>
    <property type="match status" value="1"/>
</dbReference>
<dbReference type="GO" id="GO:0004521">
    <property type="term" value="F:RNA endonuclease activity"/>
    <property type="evidence" value="ECO:0007669"/>
    <property type="project" value="InterPro"/>
</dbReference>
<dbReference type="Gene3D" id="2.130.10.10">
    <property type="entry name" value="YVTN repeat-like/Quinoprotein amine dehydrogenase"/>
    <property type="match status" value="1"/>
</dbReference>
<keyword evidence="10" id="KW-0418">Kinase</keyword>
<feature type="domain" description="KEN" evidence="22">
    <location>
        <begin position="1068"/>
        <end position="1200"/>
    </location>
</feature>
<dbReference type="FunFam" id="3.30.200.20:FF:000077">
    <property type="entry name" value="Putative Serine/threonine-protein kinase/endoribonuclease IRE1"/>
    <property type="match status" value="1"/>
</dbReference>
<evidence type="ECO:0000256" key="9">
    <source>
        <dbReference type="ARBA" id="ARBA00022741"/>
    </source>
</evidence>
<dbReference type="GO" id="GO:0016787">
    <property type="term" value="F:hydrolase activity"/>
    <property type="evidence" value="ECO:0007669"/>
    <property type="project" value="UniProtKB-KW"/>
</dbReference>
<keyword evidence="6" id="KW-0812">Transmembrane</keyword>
<evidence type="ECO:0000256" key="1">
    <source>
        <dbReference type="ARBA" id="ARBA00001946"/>
    </source>
</evidence>
<dbReference type="Pfam" id="PF00069">
    <property type="entry name" value="Pkinase"/>
    <property type="match status" value="1"/>
</dbReference>
<gene>
    <name evidence="23" type="ORF">EW145_g2465</name>
</gene>
<dbReference type="GO" id="GO:0005524">
    <property type="term" value="F:ATP binding"/>
    <property type="evidence" value="ECO:0007669"/>
    <property type="project" value="UniProtKB-KW"/>
</dbReference>
<dbReference type="CDD" id="cd10422">
    <property type="entry name" value="RNase_Ire1"/>
    <property type="match status" value="1"/>
</dbReference>
<dbReference type="AlphaFoldDB" id="A0A4S4LB80"/>